<evidence type="ECO:0000313" key="2">
    <source>
        <dbReference type="EnsemblPlants" id="OB01G19270.1"/>
    </source>
</evidence>
<dbReference type="PANTHER" id="PTHR33086:SF6">
    <property type="entry name" value="OS01G0245532 PROTEIN"/>
    <property type="match status" value="1"/>
</dbReference>
<proteinExistence type="predicted"/>
<feature type="domain" description="DUF1618" evidence="1">
    <location>
        <begin position="154"/>
        <end position="265"/>
    </location>
</feature>
<evidence type="ECO:0000313" key="3">
    <source>
        <dbReference type="Proteomes" id="UP000006038"/>
    </source>
</evidence>
<accession>J3KY71</accession>
<reference evidence="2" key="1">
    <citation type="journal article" date="2013" name="Nat. Commun.">
        <title>Whole-genome sequencing of Oryza brachyantha reveals mechanisms underlying Oryza genome evolution.</title>
        <authorList>
            <person name="Chen J."/>
            <person name="Huang Q."/>
            <person name="Gao D."/>
            <person name="Wang J."/>
            <person name="Lang Y."/>
            <person name="Liu T."/>
            <person name="Li B."/>
            <person name="Bai Z."/>
            <person name="Luis Goicoechea J."/>
            <person name="Liang C."/>
            <person name="Chen C."/>
            <person name="Zhang W."/>
            <person name="Sun S."/>
            <person name="Liao Y."/>
            <person name="Zhang X."/>
            <person name="Yang L."/>
            <person name="Song C."/>
            <person name="Wang M."/>
            <person name="Shi J."/>
            <person name="Liu G."/>
            <person name="Liu J."/>
            <person name="Zhou H."/>
            <person name="Zhou W."/>
            <person name="Yu Q."/>
            <person name="An N."/>
            <person name="Chen Y."/>
            <person name="Cai Q."/>
            <person name="Wang B."/>
            <person name="Liu B."/>
            <person name="Min J."/>
            <person name="Huang Y."/>
            <person name="Wu H."/>
            <person name="Li Z."/>
            <person name="Zhang Y."/>
            <person name="Yin Y."/>
            <person name="Song W."/>
            <person name="Jiang J."/>
            <person name="Jackson S.A."/>
            <person name="Wing R.A."/>
            <person name="Wang J."/>
            <person name="Chen M."/>
        </authorList>
    </citation>
    <scope>NUCLEOTIDE SEQUENCE [LARGE SCALE GENOMIC DNA]</scope>
    <source>
        <strain evidence="2">cv. IRGC 101232</strain>
    </source>
</reference>
<dbReference type="OMA" id="NIPAFRC"/>
<dbReference type="EnsemblPlants" id="OB01G19270.1">
    <property type="protein sequence ID" value="OB01G19270.1"/>
    <property type="gene ID" value="OB01G19270"/>
</dbReference>
<dbReference type="AlphaFoldDB" id="J3KY71"/>
<sequence>MPATPMQQEVMAATGINWMTVTEDGVEMWMVLACVPHGPEPEPPVLDGFYSRPLDVHHGLSKAYFVCDTRTHRSTRLPDSGRPILHPGNACIASTSRDAYLVADLHPTAGADHAMLLLYSSASGAWSNLELNYPPGGRPWGGHGVVVWPKEIWWVDLSYGFLALDLNVAHRELRFVPLPDGRERPPGTPDLDKTRCVGMNIGELRYVEIDERDGDPIVSMWTLLDEDTGTWSFDCEARFKAIWDDEGYKATKLPREVPTVALIHPEHPGEVAYFFLRSRLFGVHLRKCKVLEWRFFEMMHPPMGYHTSRFVRLWKHVPASR</sequence>
<keyword evidence="3" id="KW-1185">Reference proteome</keyword>
<dbReference type="STRING" id="4533.J3KY71"/>
<reference evidence="2" key="2">
    <citation type="submission" date="2013-04" db="UniProtKB">
        <authorList>
            <consortium name="EnsemblPlants"/>
        </authorList>
    </citation>
    <scope>IDENTIFICATION</scope>
</reference>
<dbReference type="Proteomes" id="UP000006038">
    <property type="component" value="Chromosome 1"/>
</dbReference>
<name>J3KY71_ORYBR</name>
<dbReference type="PANTHER" id="PTHR33086">
    <property type="entry name" value="OS05G0468200 PROTEIN-RELATED"/>
    <property type="match status" value="1"/>
</dbReference>
<protein>
    <recommendedName>
        <fullName evidence="1">DUF1618 domain-containing protein</fullName>
    </recommendedName>
</protein>
<dbReference type="InterPro" id="IPR011676">
    <property type="entry name" value="DUF1618"/>
</dbReference>
<dbReference type="Pfam" id="PF07762">
    <property type="entry name" value="DUF1618"/>
    <property type="match status" value="1"/>
</dbReference>
<evidence type="ECO:0000259" key="1">
    <source>
        <dbReference type="Pfam" id="PF07762"/>
    </source>
</evidence>
<organism evidence="2">
    <name type="scientific">Oryza brachyantha</name>
    <name type="common">malo sina</name>
    <dbReference type="NCBI Taxonomy" id="4533"/>
    <lineage>
        <taxon>Eukaryota</taxon>
        <taxon>Viridiplantae</taxon>
        <taxon>Streptophyta</taxon>
        <taxon>Embryophyta</taxon>
        <taxon>Tracheophyta</taxon>
        <taxon>Spermatophyta</taxon>
        <taxon>Magnoliopsida</taxon>
        <taxon>Liliopsida</taxon>
        <taxon>Poales</taxon>
        <taxon>Poaceae</taxon>
        <taxon>BOP clade</taxon>
        <taxon>Oryzoideae</taxon>
        <taxon>Oryzeae</taxon>
        <taxon>Oryzinae</taxon>
        <taxon>Oryza</taxon>
    </lineage>
</organism>
<dbReference type="HOGENOM" id="CLU_084112_0_0_1"/>
<dbReference type="Gramene" id="OB01G19270.1">
    <property type="protein sequence ID" value="OB01G19270.1"/>
    <property type="gene ID" value="OB01G19270"/>
</dbReference>